<dbReference type="EMBL" id="VLJV01000001">
    <property type="protein sequence ID" value="TWH19154.1"/>
    <property type="molecule type" value="Genomic_DNA"/>
</dbReference>
<keyword evidence="3" id="KW-1185">Reference proteome</keyword>
<evidence type="ECO:0000313" key="2">
    <source>
        <dbReference type="EMBL" id="TWH19154.1"/>
    </source>
</evidence>
<feature type="region of interest" description="Disordered" evidence="1">
    <location>
        <begin position="1"/>
        <end position="28"/>
    </location>
</feature>
<name>A0A660C9Y1_9PSEU</name>
<dbReference type="AlphaFoldDB" id="A0A660C9Y1"/>
<reference evidence="2 3" key="1">
    <citation type="submission" date="2019-07" db="EMBL/GenBank/DDBJ databases">
        <title>R&amp;d 2014.</title>
        <authorList>
            <person name="Klenk H.-P."/>
        </authorList>
    </citation>
    <scope>NUCLEOTIDE SEQUENCE [LARGE SCALE GENOMIC DNA]</scope>
    <source>
        <strain evidence="2 3">DSM 43194</strain>
    </source>
</reference>
<evidence type="ECO:0000313" key="3">
    <source>
        <dbReference type="Proteomes" id="UP000317303"/>
    </source>
</evidence>
<protein>
    <submittedName>
        <fullName evidence="2">Uncharacterized protein</fullName>
    </submittedName>
</protein>
<organism evidence="2 3">
    <name type="scientific">Prauserella rugosa</name>
    <dbReference type="NCBI Taxonomy" id="43354"/>
    <lineage>
        <taxon>Bacteria</taxon>
        <taxon>Bacillati</taxon>
        <taxon>Actinomycetota</taxon>
        <taxon>Actinomycetes</taxon>
        <taxon>Pseudonocardiales</taxon>
        <taxon>Pseudonocardiaceae</taxon>
        <taxon>Prauserella</taxon>
    </lineage>
</organism>
<accession>A0A660C9Y1</accession>
<sequence length="63" mass="6939">MFPPERRAIQSARRRAHPKESGVRTPKAGRHVWCRPAFGGGLSGPGAMANRRPGLLDYDTLAR</sequence>
<dbReference type="Proteomes" id="UP000317303">
    <property type="component" value="Unassembled WGS sequence"/>
</dbReference>
<comment type="caution">
    <text evidence="2">The sequence shown here is derived from an EMBL/GenBank/DDBJ whole genome shotgun (WGS) entry which is preliminary data.</text>
</comment>
<gene>
    <name evidence="2" type="ORF">JD82_00977</name>
</gene>
<evidence type="ECO:0000256" key="1">
    <source>
        <dbReference type="SAM" id="MobiDB-lite"/>
    </source>
</evidence>
<proteinExistence type="predicted"/>